<keyword evidence="1" id="KW-0489">Methyltransferase</keyword>
<name>A0A9X3MWF0_9ACTN</name>
<dbReference type="GO" id="GO:0032259">
    <property type="term" value="P:methylation"/>
    <property type="evidence" value="ECO:0007669"/>
    <property type="project" value="UniProtKB-KW"/>
</dbReference>
<reference evidence="4" key="1">
    <citation type="submission" date="2022-10" db="EMBL/GenBank/DDBJ databases">
        <title>The WGS of Solirubrobacter ginsenosidimutans DSM 21036.</title>
        <authorList>
            <person name="Jiang Z."/>
        </authorList>
    </citation>
    <scope>NUCLEOTIDE SEQUENCE</scope>
    <source>
        <strain evidence="4">DSM 21036</strain>
    </source>
</reference>
<accession>A0A9X3MWF0</accession>
<evidence type="ECO:0000256" key="1">
    <source>
        <dbReference type="ARBA" id="ARBA00022603"/>
    </source>
</evidence>
<dbReference type="Proteomes" id="UP001149140">
    <property type="component" value="Unassembled WGS sequence"/>
</dbReference>
<gene>
    <name evidence="4" type="ORF">OM076_20100</name>
</gene>
<dbReference type="PANTHER" id="PTHR43464:SF19">
    <property type="entry name" value="UBIQUINONE BIOSYNTHESIS O-METHYLTRANSFERASE, MITOCHONDRIAL"/>
    <property type="match status" value="1"/>
</dbReference>
<comment type="caution">
    <text evidence="4">The sequence shown here is derived from an EMBL/GenBank/DDBJ whole genome shotgun (WGS) entry which is preliminary data.</text>
</comment>
<dbReference type="InterPro" id="IPR008715">
    <property type="entry name" value="SAM-MeTfrase_NodS-like"/>
</dbReference>
<dbReference type="PANTHER" id="PTHR43464">
    <property type="entry name" value="METHYLTRANSFERASE"/>
    <property type="match status" value="1"/>
</dbReference>
<dbReference type="GO" id="GO:0009312">
    <property type="term" value="P:oligosaccharide biosynthetic process"/>
    <property type="evidence" value="ECO:0007669"/>
    <property type="project" value="InterPro"/>
</dbReference>
<protein>
    <submittedName>
        <fullName evidence="4">Nodulation S family protein</fullName>
    </submittedName>
</protein>
<sequence length="187" mass="20984">MSRRLRPAFFDEIYAADPDPWKFETSAYEQAKYDATIEALQPQRFANGLEIGCSIGVLTQRLAALTDDLLAIDVATAALQRAEARDLPDVTFERREVPEEFPDGAYDLIVISEVMYYLDPPAFDATCDAIERTLNGTLLAVHWRPDAPSYPLTGDAVHERLRQRFGKPVYSQGTSKYNLDRFAVCGS</sequence>
<dbReference type="GO" id="GO:0008757">
    <property type="term" value="F:S-adenosylmethionine-dependent methyltransferase activity"/>
    <property type="evidence" value="ECO:0007669"/>
    <property type="project" value="InterPro"/>
</dbReference>
<evidence type="ECO:0000256" key="3">
    <source>
        <dbReference type="ARBA" id="ARBA00022691"/>
    </source>
</evidence>
<dbReference type="SUPFAM" id="SSF53335">
    <property type="entry name" value="S-adenosyl-L-methionine-dependent methyltransferases"/>
    <property type="match status" value="1"/>
</dbReference>
<evidence type="ECO:0000256" key="2">
    <source>
        <dbReference type="ARBA" id="ARBA00022679"/>
    </source>
</evidence>
<dbReference type="Gene3D" id="3.40.50.150">
    <property type="entry name" value="Vaccinia Virus protein VP39"/>
    <property type="match status" value="1"/>
</dbReference>
<keyword evidence="3" id="KW-0949">S-adenosyl-L-methionine</keyword>
<dbReference type="RefSeq" id="WP_270041829.1">
    <property type="nucleotide sequence ID" value="NZ_JAPDOD010000019.1"/>
</dbReference>
<keyword evidence="5" id="KW-1185">Reference proteome</keyword>
<keyword evidence="2" id="KW-0808">Transferase</keyword>
<dbReference type="EMBL" id="JAPDOD010000019">
    <property type="protein sequence ID" value="MDA0162588.1"/>
    <property type="molecule type" value="Genomic_DNA"/>
</dbReference>
<organism evidence="4 5">
    <name type="scientific">Solirubrobacter ginsenosidimutans</name>
    <dbReference type="NCBI Taxonomy" id="490573"/>
    <lineage>
        <taxon>Bacteria</taxon>
        <taxon>Bacillati</taxon>
        <taxon>Actinomycetota</taxon>
        <taxon>Thermoleophilia</taxon>
        <taxon>Solirubrobacterales</taxon>
        <taxon>Solirubrobacteraceae</taxon>
        <taxon>Solirubrobacter</taxon>
    </lineage>
</organism>
<dbReference type="AlphaFoldDB" id="A0A9X3MWF0"/>
<dbReference type="InterPro" id="IPR029063">
    <property type="entry name" value="SAM-dependent_MTases_sf"/>
</dbReference>
<proteinExistence type="predicted"/>
<evidence type="ECO:0000313" key="5">
    <source>
        <dbReference type="Proteomes" id="UP001149140"/>
    </source>
</evidence>
<dbReference type="Pfam" id="PF05401">
    <property type="entry name" value="NodS"/>
    <property type="match status" value="1"/>
</dbReference>
<evidence type="ECO:0000313" key="4">
    <source>
        <dbReference type="EMBL" id="MDA0162588.1"/>
    </source>
</evidence>